<sequence length="196" mass="23382">MIEVEKKFILTPEQEKSLIEGAEFLGEKQFTDIYYDDKDFSLTTKDIWFRQRDGRFELKLPMNVSLEERVSDQYKEIEDEKEIKKYFNFNNDASLSDLLKEREYESFCIMTTIRKKYKKEDFGIDMDIVDFGYAIAEIEYMAQDNSNLQQATDKIIEFAKKHNLTFDELTRGKGSEYIRRNNPKHFQALIDVKVIK</sequence>
<reference evidence="2 3" key="1">
    <citation type="journal article" date="2016" name="Nat. Commun.">
        <title>Thousands of microbial genomes shed light on interconnected biogeochemical processes in an aquifer system.</title>
        <authorList>
            <person name="Anantharaman K."/>
            <person name="Brown C.T."/>
            <person name="Hug L.A."/>
            <person name="Sharon I."/>
            <person name="Castelle C.J."/>
            <person name="Probst A.J."/>
            <person name="Thomas B.C."/>
            <person name="Singh A."/>
            <person name="Wilkins M.J."/>
            <person name="Karaoz U."/>
            <person name="Brodie E.L."/>
            <person name="Williams K.H."/>
            <person name="Hubbard S.S."/>
            <person name="Banfield J.F."/>
        </authorList>
    </citation>
    <scope>NUCLEOTIDE SEQUENCE [LARGE SCALE GENOMIC DNA]</scope>
</reference>
<dbReference type="GO" id="GO:0050333">
    <property type="term" value="F:thiamine triphosphate phosphatase activity"/>
    <property type="evidence" value="ECO:0007669"/>
    <property type="project" value="InterPro"/>
</dbReference>
<accession>A0A1G2HN75</accession>
<dbReference type="SUPFAM" id="SSF55154">
    <property type="entry name" value="CYTH-like phosphatases"/>
    <property type="match status" value="1"/>
</dbReference>
<dbReference type="GO" id="GO:0000287">
    <property type="term" value="F:magnesium ion binding"/>
    <property type="evidence" value="ECO:0007669"/>
    <property type="project" value="TreeGrafter"/>
</dbReference>
<evidence type="ECO:0000259" key="1">
    <source>
        <dbReference type="PROSITE" id="PS51707"/>
    </source>
</evidence>
<organism evidence="2 3">
    <name type="scientific">Candidatus Staskawiczbacteria bacterium RIFCSPHIGHO2_01_FULL_39_25</name>
    <dbReference type="NCBI Taxonomy" id="1802202"/>
    <lineage>
        <taxon>Bacteria</taxon>
        <taxon>Candidatus Staskawicziibacteriota</taxon>
    </lineage>
</organism>
<gene>
    <name evidence="2" type="ORF">A2730_01195</name>
</gene>
<dbReference type="Gene3D" id="2.40.320.10">
    <property type="entry name" value="Hypothetical Protein Pfu-838710-001"/>
    <property type="match status" value="1"/>
</dbReference>
<dbReference type="InterPro" id="IPR033469">
    <property type="entry name" value="CYTH-like_dom_sf"/>
</dbReference>
<proteinExistence type="predicted"/>
<feature type="domain" description="CYTH" evidence="1">
    <location>
        <begin position="1"/>
        <end position="181"/>
    </location>
</feature>
<comment type="caution">
    <text evidence="2">The sequence shown here is derived from an EMBL/GenBank/DDBJ whole genome shotgun (WGS) entry which is preliminary data.</text>
</comment>
<dbReference type="STRING" id="1802202.A2730_01195"/>
<dbReference type="EMBL" id="MHOO01000011">
    <property type="protein sequence ID" value="OGZ63885.1"/>
    <property type="molecule type" value="Genomic_DNA"/>
</dbReference>
<dbReference type="Proteomes" id="UP000176855">
    <property type="component" value="Unassembled WGS sequence"/>
</dbReference>
<evidence type="ECO:0000313" key="2">
    <source>
        <dbReference type="EMBL" id="OGZ63885.1"/>
    </source>
</evidence>
<dbReference type="AlphaFoldDB" id="A0A1G2HN75"/>
<dbReference type="PROSITE" id="PS51707">
    <property type="entry name" value="CYTH"/>
    <property type="match status" value="1"/>
</dbReference>
<dbReference type="InterPro" id="IPR023577">
    <property type="entry name" value="CYTH_domain"/>
</dbReference>
<evidence type="ECO:0000313" key="3">
    <source>
        <dbReference type="Proteomes" id="UP000176855"/>
    </source>
</evidence>
<dbReference type="SMART" id="SM01118">
    <property type="entry name" value="CYTH"/>
    <property type="match status" value="1"/>
</dbReference>
<dbReference type="PANTHER" id="PTHR14586:SF1">
    <property type="entry name" value="THIAMINE-TRIPHOSPHATASE"/>
    <property type="match status" value="1"/>
</dbReference>
<dbReference type="Pfam" id="PF01928">
    <property type="entry name" value="CYTH"/>
    <property type="match status" value="1"/>
</dbReference>
<name>A0A1G2HN75_9BACT</name>
<dbReference type="InterPro" id="IPR039582">
    <property type="entry name" value="THTPA"/>
</dbReference>
<dbReference type="PANTHER" id="PTHR14586">
    <property type="entry name" value="THIAMINE-TRIPHOSPHATASE"/>
    <property type="match status" value="1"/>
</dbReference>
<protein>
    <recommendedName>
        <fullName evidence="1">CYTH domain-containing protein</fullName>
    </recommendedName>
</protein>
<dbReference type="GO" id="GO:0042357">
    <property type="term" value="P:thiamine diphosphate metabolic process"/>
    <property type="evidence" value="ECO:0007669"/>
    <property type="project" value="TreeGrafter"/>
</dbReference>